<dbReference type="Gene3D" id="3.80.30.20">
    <property type="entry name" value="tm_1862 like domain"/>
    <property type="match status" value="1"/>
</dbReference>
<sequence>MPLAAGYLKAAIESHDMLRDELQVTIFNFRGDDTIRTMVPAIFLSTVPDVLAVSVFGWNLRDALMLAETFKQLNPDGIAIFGGTHVANQSSRIFRLSNDVDVVVNGEGELALPELLTAWLAGRFPEPDGRTIDGISFRENDDTAVTTPNRTPISDLGQVVSPFLTGAMSMSDGNGKFRYDVAIMETNRGCPYHCAFCYWGGAIGQKIRRFPRERLIAEVEVFAHYEVDTLVLCDANFGMQAADEEFLDDVIKIRQKTGYPRAIEASWAKNKSSTFHRIVRKMRAADLHSSFTIALQTLDDSALRAMNRRNMKLNDWKALTDWLVTEGLECYAELVWGSPGETVESFLRGYDELALNIPRIAVYPLMILPNTDYSAKRRELGLITSRGASDDFEYVLATNTMTLQENLGMQGFLLMARTAAENSFFRHIWPVLHNYAGLSQSQVLTSLSNWFDRCTDPAAEPLKTPAAMVEPLIVNKAVRALFLDRRVHDLLFEWWAAEIRPRVDGDHRMLADEVFRFDMTTLPIREAGAIEGTVTDEAGARFVRRSEQFSVDVPAIADGLRQGLPDAPEAYRPTLFRIVWRLGIEQHIDNHEEALAYMGKIEEQCPVRSPTRSA</sequence>
<feature type="domain" description="B12-binding" evidence="6">
    <location>
        <begin position="1"/>
        <end position="126"/>
    </location>
</feature>
<dbReference type="Pfam" id="PF02310">
    <property type="entry name" value="B12-binding"/>
    <property type="match status" value="1"/>
</dbReference>
<dbReference type="SFLD" id="SFLDG01123">
    <property type="entry name" value="methyltransferase_(Class_B)"/>
    <property type="match status" value="1"/>
</dbReference>
<dbReference type="SFLD" id="SFLDF00317">
    <property type="entry name" value="thioacetal_methlytransferase"/>
    <property type="match status" value="1"/>
</dbReference>
<keyword evidence="5" id="KW-0411">Iron-sulfur</keyword>
<evidence type="ECO:0008006" key="10">
    <source>
        <dbReference type="Google" id="ProtNLM"/>
    </source>
</evidence>
<dbReference type="SMART" id="SM00729">
    <property type="entry name" value="Elp3"/>
    <property type="match status" value="1"/>
</dbReference>
<keyword evidence="2" id="KW-0949">S-adenosyl-L-methionine</keyword>
<evidence type="ECO:0000313" key="9">
    <source>
        <dbReference type="Proteomes" id="UP000604117"/>
    </source>
</evidence>
<reference evidence="8 9" key="1">
    <citation type="submission" date="2021-01" db="EMBL/GenBank/DDBJ databases">
        <title>Whole genome shotgun sequence of Asanoa siamensis NBRC 107932.</title>
        <authorList>
            <person name="Komaki H."/>
            <person name="Tamura T."/>
        </authorList>
    </citation>
    <scope>NUCLEOTIDE SEQUENCE [LARGE SCALE GENOMIC DNA]</scope>
    <source>
        <strain evidence="8 9">NBRC 107932</strain>
    </source>
</reference>
<dbReference type="Gene3D" id="3.40.50.280">
    <property type="entry name" value="Cobalamin-binding domain"/>
    <property type="match status" value="1"/>
</dbReference>
<evidence type="ECO:0000256" key="1">
    <source>
        <dbReference type="ARBA" id="ARBA00001966"/>
    </source>
</evidence>
<dbReference type="SFLD" id="SFLDS00029">
    <property type="entry name" value="Radical_SAM"/>
    <property type="match status" value="1"/>
</dbReference>
<evidence type="ECO:0000259" key="7">
    <source>
        <dbReference type="PROSITE" id="PS51918"/>
    </source>
</evidence>
<dbReference type="Proteomes" id="UP000604117">
    <property type="component" value="Unassembled WGS sequence"/>
</dbReference>
<proteinExistence type="predicted"/>
<keyword evidence="9" id="KW-1185">Reference proteome</keyword>
<dbReference type="InterPro" id="IPR006638">
    <property type="entry name" value="Elp3/MiaA/NifB-like_rSAM"/>
</dbReference>
<dbReference type="InterPro" id="IPR006158">
    <property type="entry name" value="Cobalamin-bd"/>
</dbReference>
<evidence type="ECO:0000313" key="8">
    <source>
        <dbReference type="EMBL" id="GIF77063.1"/>
    </source>
</evidence>
<dbReference type="SUPFAM" id="SSF102114">
    <property type="entry name" value="Radical SAM enzymes"/>
    <property type="match status" value="1"/>
</dbReference>
<dbReference type="PANTHER" id="PTHR43409">
    <property type="entry name" value="ANAEROBIC MAGNESIUM-PROTOPORPHYRIN IX MONOMETHYL ESTER CYCLASE-RELATED"/>
    <property type="match status" value="1"/>
</dbReference>
<dbReference type="EMBL" id="BONE01000077">
    <property type="protein sequence ID" value="GIF77063.1"/>
    <property type="molecule type" value="Genomic_DNA"/>
</dbReference>
<organism evidence="8 9">
    <name type="scientific">Asanoa siamensis</name>
    <dbReference type="NCBI Taxonomy" id="926357"/>
    <lineage>
        <taxon>Bacteria</taxon>
        <taxon>Bacillati</taxon>
        <taxon>Actinomycetota</taxon>
        <taxon>Actinomycetes</taxon>
        <taxon>Micromonosporales</taxon>
        <taxon>Micromonosporaceae</taxon>
        <taxon>Asanoa</taxon>
    </lineage>
</organism>
<comment type="cofactor">
    <cofactor evidence="1">
        <name>[4Fe-4S] cluster</name>
        <dbReference type="ChEBI" id="CHEBI:49883"/>
    </cofactor>
</comment>
<dbReference type="InterPro" id="IPR007197">
    <property type="entry name" value="rSAM"/>
</dbReference>
<evidence type="ECO:0000256" key="3">
    <source>
        <dbReference type="ARBA" id="ARBA00022723"/>
    </source>
</evidence>
<evidence type="ECO:0000256" key="5">
    <source>
        <dbReference type="ARBA" id="ARBA00023014"/>
    </source>
</evidence>
<dbReference type="Pfam" id="PF04055">
    <property type="entry name" value="Radical_SAM"/>
    <property type="match status" value="1"/>
</dbReference>
<dbReference type="NCBIfam" id="NF033712">
    <property type="entry name" value="B12_rSAM_KedN5"/>
    <property type="match status" value="1"/>
</dbReference>
<dbReference type="SFLD" id="SFLDF00436">
    <property type="entry name" value="pactamycin_C-methyltransferase"/>
    <property type="match status" value="1"/>
</dbReference>
<gene>
    <name evidence="8" type="ORF">Asi02nite_65810</name>
</gene>
<evidence type="ECO:0000259" key="6">
    <source>
        <dbReference type="PROSITE" id="PS51332"/>
    </source>
</evidence>
<keyword evidence="4" id="KW-0408">Iron</keyword>
<evidence type="ECO:0000256" key="2">
    <source>
        <dbReference type="ARBA" id="ARBA00022691"/>
    </source>
</evidence>
<name>A0ABQ4D1D0_9ACTN</name>
<protein>
    <recommendedName>
        <fullName evidence="10">Radical SAM superfamily enzyme YgiQ, UPF0313 family</fullName>
    </recommendedName>
</protein>
<dbReference type="InterPro" id="IPR058240">
    <property type="entry name" value="rSAM_sf"/>
</dbReference>
<dbReference type="PROSITE" id="PS51918">
    <property type="entry name" value="RADICAL_SAM"/>
    <property type="match status" value="1"/>
</dbReference>
<dbReference type="InterPro" id="IPR023404">
    <property type="entry name" value="rSAM_horseshoe"/>
</dbReference>
<dbReference type="InterPro" id="IPR051198">
    <property type="entry name" value="BchE-like"/>
</dbReference>
<feature type="domain" description="Radical SAM core" evidence="7">
    <location>
        <begin position="173"/>
        <end position="405"/>
    </location>
</feature>
<dbReference type="PROSITE" id="PS51332">
    <property type="entry name" value="B12_BINDING"/>
    <property type="match status" value="1"/>
</dbReference>
<keyword evidence="3" id="KW-0479">Metal-binding</keyword>
<dbReference type="SFLD" id="SFLDG01082">
    <property type="entry name" value="B12-binding_domain_containing"/>
    <property type="match status" value="1"/>
</dbReference>
<accession>A0ABQ4D1D0</accession>
<comment type="caution">
    <text evidence="8">The sequence shown here is derived from an EMBL/GenBank/DDBJ whole genome shotgun (WGS) entry which is preliminary data.</text>
</comment>
<dbReference type="PANTHER" id="PTHR43409:SF16">
    <property type="entry name" value="SLR0320 PROTEIN"/>
    <property type="match status" value="1"/>
</dbReference>
<dbReference type="InterPro" id="IPR034466">
    <property type="entry name" value="Methyltransferase_Class_B"/>
</dbReference>
<evidence type="ECO:0000256" key="4">
    <source>
        <dbReference type="ARBA" id="ARBA00023004"/>
    </source>
</evidence>